<dbReference type="CDD" id="cd05403">
    <property type="entry name" value="NT_KNTase_like"/>
    <property type="match status" value="1"/>
</dbReference>
<evidence type="ECO:0000313" key="3">
    <source>
        <dbReference type="Proteomes" id="UP000230184"/>
    </source>
</evidence>
<evidence type="ECO:0000313" key="2">
    <source>
        <dbReference type="EMBL" id="PIU37343.1"/>
    </source>
</evidence>
<keyword evidence="2" id="KW-0808">Transferase</keyword>
<sequence>MINEKIKSIVSKYIINVKKQGIPVWRVYIFGSYVKGTADIHSDIDVCVISKKFGKDRQKERVMLMNIRSENDGLIEPHPFSPEDFLNPYDPLAYQIKNHGLLVM</sequence>
<dbReference type="AlphaFoldDB" id="A0A2M6YV13"/>
<dbReference type="Proteomes" id="UP000230184">
    <property type="component" value="Unassembled WGS sequence"/>
</dbReference>
<accession>A0A2M6YV13</accession>
<organism evidence="2 3">
    <name type="scientific">Candidatus Roizmanbacteria bacterium CG07_land_8_20_14_0_80_34_15</name>
    <dbReference type="NCBI Taxonomy" id="1974849"/>
    <lineage>
        <taxon>Bacteria</taxon>
        <taxon>Candidatus Roizmaniibacteriota</taxon>
    </lineage>
</organism>
<dbReference type="Pfam" id="PF01909">
    <property type="entry name" value="NTP_transf_2"/>
    <property type="match status" value="1"/>
</dbReference>
<dbReference type="InterPro" id="IPR002934">
    <property type="entry name" value="Polymerase_NTP_transf_dom"/>
</dbReference>
<name>A0A2M6YV13_9BACT</name>
<proteinExistence type="predicted"/>
<gene>
    <name evidence="2" type="ORF">COT02_01415</name>
</gene>
<protein>
    <submittedName>
        <fullName evidence="2">Nucleotidyltransferase</fullName>
    </submittedName>
</protein>
<dbReference type="SUPFAM" id="SSF81301">
    <property type="entry name" value="Nucleotidyltransferase"/>
    <property type="match status" value="1"/>
</dbReference>
<dbReference type="EMBL" id="PEWY01000039">
    <property type="protein sequence ID" value="PIU37343.1"/>
    <property type="molecule type" value="Genomic_DNA"/>
</dbReference>
<dbReference type="Gene3D" id="3.30.460.10">
    <property type="entry name" value="Beta Polymerase, domain 2"/>
    <property type="match status" value="1"/>
</dbReference>
<evidence type="ECO:0000259" key="1">
    <source>
        <dbReference type="Pfam" id="PF01909"/>
    </source>
</evidence>
<dbReference type="GO" id="GO:0016779">
    <property type="term" value="F:nucleotidyltransferase activity"/>
    <property type="evidence" value="ECO:0007669"/>
    <property type="project" value="InterPro"/>
</dbReference>
<comment type="caution">
    <text evidence="2">The sequence shown here is derived from an EMBL/GenBank/DDBJ whole genome shotgun (WGS) entry which is preliminary data.</text>
</comment>
<feature type="domain" description="Polymerase nucleotidyl transferase" evidence="1">
    <location>
        <begin position="22"/>
        <end position="62"/>
    </location>
</feature>
<reference evidence="3" key="1">
    <citation type="submission" date="2017-09" db="EMBL/GenBank/DDBJ databases">
        <title>Depth-based differentiation of microbial function through sediment-hosted aquifers and enrichment of novel symbionts in the deep terrestrial subsurface.</title>
        <authorList>
            <person name="Probst A.J."/>
            <person name="Ladd B."/>
            <person name="Jarett J.K."/>
            <person name="Geller-Mcgrath D.E."/>
            <person name="Sieber C.M.K."/>
            <person name="Emerson J.B."/>
            <person name="Anantharaman K."/>
            <person name="Thomas B.C."/>
            <person name="Malmstrom R."/>
            <person name="Stieglmeier M."/>
            <person name="Klingl A."/>
            <person name="Woyke T."/>
            <person name="Ryan C.M."/>
            <person name="Banfield J.F."/>
        </authorList>
    </citation>
    <scope>NUCLEOTIDE SEQUENCE [LARGE SCALE GENOMIC DNA]</scope>
</reference>
<dbReference type="PANTHER" id="PTHR43449">
    <property type="entry name" value="NUCLEOTIDYLTRANSFERASE"/>
    <property type="match status" value="1"/>
</dbReference>
<dbReference type="InterPro" id="IPR043519">
    <property type="entry name" value="NT_sf"/>
</dbReference>
<dbReference type="PANTHER" id="PTHR43449:SF1">
    <property type="entry name" value="POLYMERASE BETA NUCLEOTIDYLTRANSFERASE DOMAIN-CONTAINING PROTEIN"/>
    <property type="match status" value="1"/>
</dbReference>